<comment type="caution">
    <text evidence="3">The sequence shown here is derived from an EMBL/GenBank/DDBJ whole genome shotgun (WGS) entry which is preliminary data.</text>
</comment>
<dbReference type="InterPro" id="IPR000326">
    <property type="entry name" value="PAP2/HPO"/>
</dbReference>
<keyword evidence="1" id="KW-0812">Transmembrane</keyword>
<dbReference type="RefSeq" id="WP_216416626.1">
    <property type="nucleotide sequence ID" value="NZ_JAHLQK010000003.1"/>
</dbReference>
<protein>
    <submittedName>
        <fullName evidence="3">Phosphatase PAP2 family protein</fullName>
    </submittedName>
</protein>
<evidence type="ECO:0000313" key="4">
    <source>
        <dbReference type="Proteomes" id="UP000779508"/>
    </source>
</evidence>
<feature type="transmembrane region" description="Helical" evidence="1">
    <location>
        <begin position="143"/>
        <end position="163"/>
    </location>
</feature>
<reference evidence="3 4" key="1">
    <citation type="submission" date="2021-06" db="EMBL/GenBank/DDBJ databases">
        <authorList>
            <person name="Sun Q."/>
            <person name="Li D."/>
        </authorList>
    </citation>
    <scope>NUCLEOTIDE SEQUENCE [LARGE SCALE GENOMIC DNA]</scope>
    <source>
        <strain evidence="3 4">MSJ-5</strain>
    </source>
</reference>
<proteinExistence type="predicted"/>
<gene>
    <name evidence="3" type="ORF">KQI88_09405</name>
</gene>
<dbReference type="SMART" id="SM00014">
    <property type="entry name" value="acidPPc"/>
    <property type="match status" value="1"/>
</dbReference>
<keyword evidence="1" id="KW-1133">Transmembrane helix</keyword>
<dbReference type="PANTHER" id="PTHR14969:SF13">
    <property type="entry name" value="AT30094P"/>
    <property type="match status" value="1"/>
</dbReference>
<feature type="transmembrane region" description="Helical" evidence="1">
    <location>
        <begin position="266"/>
        <end position="285"/>
    </location>
</feature>
<name>A0ABS6G2P5_9FIRM</name>
<organism evidence="3 4">
    <name type="scientific">Alkaliphilus flagellatus</name>
    <dbReference type="NCBI Taxonomy" id="2841507"/>
    <lineage>
        <taxon>Bacteria</taxon>
        <taxon>Bacillati</taxon>
        <taxon>Bacillota</taxon>
        <taxon>Clostridia</taxon>
        <taxon>Peptostreptococcales</taxon>
        <taxon>Natronincolaceae</taxon>
        <taxon>Alkaliphilus</taxon>
    </lineage>
</organism>
<feature type="domain" description="Phosphatidic acid phosphatase type 2/haloperoxidase" evidence="2">
    <location>
        <begin position="51"/>
        <end position="160"/>
    </location>
</feature>
<evidence type="ECO:0000256" key="1">
    <source>
        <dbReference type="SAM" id="Phobius"/>
    </source>
</evidence>
<accession>A0ABS6G2P5</accession>
<feature type="transmembrane region" description="Helical" evidence="1">
    <location>
        <begin position="117"/>
        <end position="137"/>
    </location>
</feature>
<dbReference type="EMBL" id="JAHLQK010000003">
    <property type="protein sequence ID" value="MBU5676634.1"/>
    <property type="molecule type" value="Genomic_DNA"/>
</dbReference>
<dbReference type="Pfam" id="PF01569">
    <property type="entry name" value="PAP2"/>
    <property type="match status" value="1"/>
</dbReference>
<evidence type="ECO:0000313" key="3">
    <source>
        <dbReference type="EMBL" id="MBU5676634.1"/>
    </source>
</evidence>
<dbReference type="Proteomes" id="UP000779508">
    <property type="component" value="Unassembled WGS sequence"/>
</dbReference>
<evidence type="ECO:0000259" key="2">
    <source>
        <dbReference type="SMART" id="SM00014"/>
    </source>
</evidence>
<keyword evidence="4" id="KW-1185">Reference proteome</keyword>
<feature type="transmembrane region" description="Helical" evidence="1">
    <location>
        <begin position="20"/>
        <end position="45"/>
    </location>
</feature>
<sequence length="300" mass="33936">MSDVTFILWLQQFSNELLDKFFVLTTMMGNPEYYMIIIPFLYWCVNKKQAFRFTMFFLISSYTNSVIKGSTGRSRPPADQVRILYGESTGGSTSFPSGHAQGTAALWLYASYYFKKAWLTILAIIIIALVSLSRLYLGLHYPIDIIVGIALAAIILVIYNLLYEPIANIIGSLPFVLRLIIPFLLIPILLMLPGHDKGMVVGFSIGLLSGYQLQERYLYFDESGSIIEQVIKFILGIAGLFGLKTGLKMLFASSDIIQISPLIADVIRYTAVGLWATYGAPWVFVKLRLSKKNRRWKYIF</sequence>
<feature type="transmembrane region" description="Helical" evidence="1">
    <location>
        <begin position="175"/>
        <end position="192"/>
    </location>
</feature>
<keyword evidence="1" id="KW-0472">Membrane</keyword>
<dbReference type="PANTHER" id="PTHR14969">
    <property type="entry name" value="SPHINGOSINE-1-PHOSPHATE PHOSPHOHYDROLASE"/>
    <property type="match status" value="1"/>
</dbReference>